<proteinExistence type="predicted"/>
<dbReference type="EMBL" id="CACTIH010005553">
    <property type="protein sequence ID" value="CAA2997374.1"/>
    <property type="molecule type" value="Genomic_DNA"/>
</dbReference>
<keyword evidence="3" id="KW-1185">Reference proteome</keyword>
<reference evidence="2 3" key="1">
    <citation type="submission" date="2019-12" db="EMBL/GenBank/DDBJ databases">
        <authorList>
            <person name="Alioto T."/>
            <person name="Alioto T."/>
            <person name="Gomez Garrido J."/>
        </authorList>
    </citation>
    <scope>NUCLEOTIDE SEQUENCE [LARGE SCALE GENOMIC DNA]</scope>
</reference>
<dbReference type="Proteomes" id="UP000594638">
    <property type="component" value="Unassembled WGS sequence"/>
</dbReference>
<feature type="region of interest" description="Disordered" evidence="1">
    <location>
        <begin position="267"/>
        <end position="290"/>
    </location>
</feature>
<evidence type="ECO:0000313" key="3">
    <source>
        <dbReference type="Proteomes" id="UP000594638"/>
    </source>
</evidence>
<name>A0A8S0SYP6_OLEEU</name>
<gene>
    <name evidence="2" type="ORF">OLEA9_A020951</name>
</gene>
<dbReference type="Gramene" id="OE9A020951T1">
    <property type="protein sequence ID" value="OE9A020951C1"/>
    <property type="gene ID" value="OE9A020951"/>
</dbReference>
<evidence type="ECO:0000313" key="2">
    <source>
        <dbReference type="EMBL" id="CAA2997374.1"/>
    </source>
</evidence>
<feature type="region of interest" description="Disordered" evidence="1">
    <location>
        <begin position="121"/>
        <end position="190"/>
    </location>
</feature>
<comment type="caution">
    <text evidence="2">The sequence shown here is derived from an EMBL/GenBank/DDBJ whole genome shotgun (WGS) entry which is preliminary data.</text>
</comment>
<dbReference type="AlphaFoldDB" id="A0A8S0SYP6"/>
<accession>A0A8S0SYP6</accession>
<evidence type="ECO:0000256" key="1">
    <source>
        <dbReference type="SAM" id="MobiDB-lite"/>
    </source>
</evidence>
<feature type="compositionally biased region" description="Polar residues" evidence="1">
    <location>
        <begin position="165"/>
        <end position="188"/>
    </location>
</feature>
<protein>
    <submittedName>
        <fullName evidence="2">Uncharacterized protein</fullName>
    </submittedName>
</protein>
<organism evidence="2 3">
    <name type="scientific">Olea europaea subsp. europaea</name>
    <dbReference type="NCBI Taxonomy" id="158383"/>
    <lineage>
        <taxon>Eukaryota</taxon>
        <taxon>Viridiplantae</taxon>
        <taxon>Streptophyta</taxon>
        <taxon>Embryophyta</taxon>
        <taxon>Tracheophyta</taxon>
        <taxon>Spermatophyta</taxon>
        <taxon>Magnoliopsida</taxon>
        <taxon>eudicotyledons</taxon>
        <taxon>Gunneridae</taxon>
        <taxon>Pentapetalae</taxon>
        <taxon>asterids</taxon>
        <taxon>lamiids</taxon>
        <taxon>Lamiales</taxon>
        <taxon>Oleaceae</taxon>
        <taxon>Oleeae</taxon>
        <taxon>Olea</taxon>
    </lineage>
</organism>
<sequence>MRCGLQEYMLVMGLRCGTFLEGAEFDRLLERRLKKSPRPRYFHCHVWAYEALLKVGEHFSQRHRTYDTFFKNVKLHVYATLHPTNVEGQQPYFFALVPYDDPPVPILDDIARTVVAPKGGFRRRGAQRRKRSSSDCDGEDTKDTDESYSDQSSAGEDTHRGDRGASSSPRPLQVSSPERRSTTQTRAVGTSAPCLTKEDVKELLLDQRILFEMRLRTVKLEIQQHVTSESATSAKTEVDVSAFLPEDEQDIPVDTGTLQDEAHIAPCQDDVNEPVVAASEELQNERQIDT</sequence>
<feature type="compositionally biased region" description="Basic residues" evidence="1">
    <location>
        <begin position="121"/>
        <end position="131"/>
    </location>
</feature>